<evidence type="ECO:0000256" key="4">
    <source>
        <dbReference type="ARBA" id="ARBA00022722"/>
    </source>
</evidence>
<proteinExistence type="inferred from homology"/>
<dbReference type="GO" id="GO:0016787">
    <property type="term" value="F:hydrolase activity"/>
    <property type="evidence" value="ECO:0007669"/>
    <property type="project" value="UniProtKB-KW"/>
</dbReference>
<keyword evidence="4 8" id="KW-0540">Nuclease</keyword>
<dbReference type="Ensembl" id="ENSDCDT00010002989.1">
    <property type="protein sequence ID" value="ENSDCDP00010002875.1"/>
    <property type="gene ID" value="ENSDCDG00010001352.1"/>
</dbReference>
<comment type="subcellular location">
    <subcellularLocation>
        <location evidence="1">Secreted</location>
    </subcellularLocation>
</comment>
<feature type="domain" description="Ribonuclease A-domain" evidence="9">
    <location>
        <begin position="10"/>
        <end position="127"/>
    </location>
</feature>
<dbReference type="InterPro" id="IPR023411">
    <property type="entry name" value="RNaseA_AS"/>
</dbReference>
<dbReference type="GO" id="GO:0001525">
    <property type="term" value="P:angiogenesis"/>
    <property type="evidence" value="ECO:0007669"/>
    <property type="project" value="TreeGrafter"/>
</dbReference>
<dbReference type="CDD" id="cd06265">
    <property type="entry name" value="RNase_A_canonical"/>
    <property type="match status" value="1"/>
</dbReference>
<dbReference type="GO" id="GO:0003676">
    <property type="term" value="F:nucleic acid binding"/>
    <property type="evidence" value="ECO:0007669"/>
    <property type="project" value="InterPro"/>
</dbReference>
<dbReference type="SUPFAM" id="SSF54076">
    <property type="entry name" value="RNase A-like"/>
    <property type="match status" value="1"/>
</dbReference>
<dbReference type="GO" id="GO:0004519">
    <property type="term" value="F:endonuclease activity"/>
    <property type="evidence" value="ECO:0007669"/>
    <property type="project" value="UniProtKB-KW"/>
</dbReference>
<evidence type="ECO:0000256" key="6">
    <source>
        <dbReference type="ARBA" id="ARBA00022801"/>
    </source>
</evidence>
<evidence type="ECO:0000256" key="2">
    <source>
        <dbReference type="ARBA" id="ARBA00005600"/>
    </source>
</evidence>
<dbReference type="Gene3D" id="3.10.130.10">
    <property type="entry name" value="Ribonuclease A-like domain"/>
    <property type="match status" value="1"/>
</dbReference>
<dbReference type="InterPro" id="IPR036816">
    <property type="entry name" value="RNaseA-like_dom_sf"/>
</dbReference>
<comment type="similarity">
    <text evidence="2 8">Belongs to the pancreatic ribonuclease family.</text>
</comment>
<dbReference type="GO" id="GO:0050829">
    <property type="term" value="P:defense response to Gram-negative bacterium"/>
    <property type="evidence" value="ECO:0007669"/>
    <property type="project" value="TreeGrafter"/>
</dbReference>
<evidence type="ECO:0000256" key="1">
    <source>
        <dbReference type="ARBA" id="ARBA00004613"/>
    </source>
</evidence>
<dbReference type="GO" id="GO:0004540">
    <property type="term" value="F:RNA nuclease activity"/>
    <property type="evidence" value="ECO:0007669"/>
    <property type="project" value="TreeGrafter"/>
</dbReference>
<dbReference type="PROSITE" id="PS00127">
    <property type="entry name" value="RNASE_PANCREATIC"/>
    <property type="match status" value="1"/>
</dbReference>
<dbReference type="SMART" id="SM00092">
    <property type="entry name" value="RNAse_Pc"/>
    <property type="match status" value="1"/>
</dbReference>
<evidence type="ECO:0000256" key="3">
    <source>
        <dbReference type="ARBA" id="ARBA00022525"/>
    </source>
</evidence>
<dbReference type="InterPro" id="IPR001427">
    <property type="entry name" value="RNaseA"/>
</dbReference>
<keyword evidence="7" id="KW-1015">Disulfide bond</keyword>
<dbReference type="Proteomes" id="UP000694580">
    <property type="component" value="Chromosome 1"/>
</dbReference>
<dbReference type="GO" id="GO:0005576">
    <property type="term" value="C:extracellular region"/>
    <property type="evidence" value="ECO:0007669"/>
    <property type="project" value="UniProtKB-SubCell"/>
</dbReference>
<reference evidence="10" key="3">
    <citation type="submission" date="2025-09" db="UniProtKB">
        <authorList>
            <consortium name="Ensembl"/>
        </authorList>
    </citation>
    <scope>IDENTIFICATION</scope>
</reference>
<evidence type="ECO:0000256" key="8">
    <source>
        <dbReference type="RuleBase" id="RU000651"/>
    </source>
</evidence>
<dbReference type="AlphaFoldDB" id="A0AAY4A4J0"/>
<evidence type="ECO:0000313" key="11">
    <source>
        <dbReference type="Proteomes" id="UP000694580"/>
    </source>
</evidence>
<dbReference type="GeneTree" id="ENSGT00940000157645"/>
<dbReference type="Pfam" id="PF00074">
    <property type="entry name" value="RnaseA"/>
    <property type="match status" value="1"/>
</dbReference>
<name>A0AAY4A4J0_9TELE</name>
<protein>
    <recommendedName>
        <fullName evidence="9">Ribonuclease A-domain domain-containing protein</fullName>
    </recommendedName>
</protein>
<organism evidence="10 11">
    <name type="scientific">Denticeps clupeoides</name>
    <name type="common">denticle herring</name>
    <dbReference type="NCBI Taxonomy" id="299321"/>
    <lineage>
        <taxon>Eukaryota</taxon>
        <taxon>Metazoa</taxon>
        <taxon>Chordata</taxon>
        <taxon>Craniata</taxon>
        <taxon>Vertebrata</taxon>
        <taxon>Euteleostomi</taxon>
        <taxon>Actinopterygii</taxon>
        <taxon>Neopterygii</taxon>
        <taxon>Teleostei</taxon>
        <taxon>Clupei</taxon>
        <taxon>Clupeiformes</taxon>
        <taxon>Denticipitoidei</taxon>
        <taxon>Denticipitidae</taxon>
        <taxon>Denticeps</taxon>
    </lineage>
</organism>
<evidence type="ECO:0000313" key="10">
    <source>
        <dbReference type="Ensembl" id="ENSDCDP00010002875.1"/>
    </source>
</evidence>
<dbReference type="InterPro" id="IPR023412">
    <property type="entry name" value="RNaseA_domain"/>
</dbReference>
<dbReference type="GO" id="GO:0050830">
    <property type="term" value="P:defense response to Gram-positive bacterium"/>
    <property type="evidence" value="ECO:0007669"/>
    <property type="project" value="TreeGrafter"/>
</dbReference>
<evidence type="ECO:0000256" key="7">
    <source>
        <dbReference type="ARBA" id="ARBA00023157"/>
    </source>
</evidence>
<reference evidence="10" key="2">
    <citation type="submission" date="2025-08" db="UniProtKB">
        <authorList>
            <consortium name="Ensembl"/>
        </authorList>
    </citation>
    <scope>IDENTIFICATION</scope>
</reference>
<sequence>MSKIPISPEVMERYKKFLNQHVNGKMAENQCDNVIRRRKISQRGTNDCKPVNTFILANKGQINPVCAKAGRPYGKNLTISNLRFPIVTCKSKSQKKLPHCKYRGKKDTRWIVIGCVKGWPVHYEEGILL</sequence>
<keyword evidence="11" id="KW-1185">Reference proteome</keyword>
<dbReference type="PANTHER" id="PTHR11437">
    <property type="entry name" value="RIBONUCLEASE"/>
    <property type="match status" value="1"/>
</dbReference>
<keyword evidence="3" id="KW-0964">Secreted</keyword>
<evidence type="ECO:0000256" key="5">
    <source>
        <dbReference type="ARBA" id="ARBA00022759"/>
    </source>
</evidence>
<reference evidence="10 11" key="1">
    <citation type="submission" date="2020-06" db="EMBL/GenBank/DDBJ databases">
        <authorList>
            <consortium name="Wellcome Sanger Institute Data Sharing"/>
        </authorList>
    </citation>
    <scope>NUCLEOTIDE SEQUENCE [LARGE SCALE GENOMIC DNA]</scope>
</reference>
<keyword evidence="6 8" id="KW-0378">Hydrolase</keyword>
<evidence type="ECO:0000259" key="9">
    <source>
        <dbReference type="SMART" id="SM00092"/>
    </source>
</evidence>
<keyword evidence="5 8" id="KW-0255">Endonuclease</keyword>
<accession>A0AAY4A4J0</accession>
<dbReference type="PANTHER" id="PTHR11437:SF10">
    <property type="entry name" value="ANGIOGENIN-RELATED"/>
    <property type="match status" value="1"/>
</dbReference>